<dbReference type="GO" id="GO:0008033">
    <property type="term" value="P:tRNA processing"/>
    <property type="evidence" value="ECO:0007669"/>
    <property type="project" value="UniProtKB-KW"/>
</dbReference>
<dbReference type="AlphaFoldDB" id="A0A9X4YD65"/>
<evidence type="ECO:0000256" key="5">
    <source>
        <dbReference type="ARBA" id="ARBA00038943"/>
    </source>
</evidence>
<organism evidence="12 13">
    <name type="scientific">Vreelandella halophila</name>
    <dbReference type="NCBI Taxonomy" id="86177"/>
    <lineage>
        <taxon>Bacteria</taxon>
        <taxon>Pseudomonadati</taxon>
        <taxon>Pseudomonadota</taxon>
        <taxon>Gammaproteobacteria</taxon>
        <taxon>Oceanospirillales</taxon>
        <taxon>Halomonadaceae</taxon>
        <taxon>Vreelandella</taxon>
    </lineage>
</organism>
<evidence type="ECO:0000256" key="7">
    <source>
        <dbReference type="ARBA" id="ARBA00041803"/>
    </source>
</evidence>
<comment type="catalytic activity">
    <reaction evidence="3">
        <text>uridine(65) in tRNA = pseudouridine(65) in tRNA</text>
        <dbReference type="Rhea" id="RHEA:42536"/>
        <dbReference type="Rhea" id="RHEA-COMP:10103"/>
        <dbReference type="Rhea" id="RHEA-COMP:10104"/>
        <dbReference type="ChEBI" id="CHEBI:65314"/>
        <dbReference type="ChEBI" id="CHEBI:65315"/>
        <dbReference type="EC" id="5.4.99.26"/>
    </reaction>
</comment>
<dbReference type="PANTHER" id="PTHR21600:SF56">
    <property type="entry name" value="TRNA PSEUDOURIDINE SYNTHASE C"/>
    <property type="match status" value="1"/>
</dbReference>
<evidence type="ECO:0000256" key="4">
    <source>
        <dbReference type="ARBA" id="ARBA00037670"/>
    </source>
</evidence>
<evidence type="ECO:0000259" key="11">
    <source>
        <dbReference type="Pfam" id="PF00849"/>
    </source>
</evidence>
<dbReference type="InterPro" id="IPR050188">
    <property type="entry name" value="RluA_PseudoU_synthase"/>
</dbReference>
<dbReference type="InterPro" id="IPR006224">
    <property type="entry name" value="PsdUridine_synth_RluA-like_CS"/>
</dbReference>
<name>A0A9X4YD65_9GAMM</name>
<dbReference type="OrthoDB" id="9807829at2"/>
<evidence type="ECO:0000256" key="9">
    <source>
        <dbReference type="ARBA" id="ARBA00043049"/>
    </source>
</evidence>
<dbReference type="PANTHER" id="PTHR21600">
    <property type="entry name" value="MITOCHONDRIAL RNA PSEUDOURIDINE SYNTHASE"/>
    <property type="match status" value="1"/>
</dbReference>
<dbReference type="GO" id="GO:0000455">
    <property type="term" value="P:enzyme-directed rRNA pseudouridine synthesis"/>
    <property type="evidence" value="ECO:0007669"/>
    <property type="project" value="TreeGrafter"/>
</dbReference>
<evidence type="ECO:0000256" key="3">
    <source>
        <dbReference type="ARBA" id="ARBA00036607"/>
    </source>
</evidence>
<dbReference type="InterPro" id="IPR020103">
    <property type="entry name" value="PsdUridine_synth_cat_dom_sf"/>
</dbReference>
<gene>
    <name evidence="12" type="ORF">GLW01_09295</name>
</gene>
<dbReference type="PROSITE" id="PS01129">
    <property type="entry name" value="PSI_RLU"/>
    <property type="match status" value="1"/>
</dbReference>
<evidence type="ECO:0000256" key="2">
    <source>
        <dbReference type="ARBA" id="ARBA00023235"/>
    </source>
</evidence>
<evidence type="ECO:0000256" key="6">
    <source>
        <dbReference type="ARBA" id="ARBA00040675"/>
    </source>
</evidence>
<dbReference type="Proteomes" id="UP000460751">
    <property type="component" value="Unassembled WGS sequence"/>
</dbReference>
<dbReference type="Gene3D" id="3.30.2350.10">
    <property type="entry name" value="Pseudouridine synthase"/>
    <property type="match status" value="1"/>
</dbReference>
<reference evidence="12 13" key="1">
    <citation type="submission" date="2019-11" db="EMBL/GenBank/DDBJ databases">
        <title>Genome sequences of 17 halophilic strains isolated from different environments.</title>
        <authorList>
            <person name="Furrow R.E."/>
        </authorList>
    </citation>
    <scope>NUCLEOTIDE SEQUENCE [LARGE SCALE GENOMIC DNA]</scope>
    <source>
        <strain evidence="12 13">22507_15_FS</strain>
    </source>
</reference>
<dbReference type="GO" id="GO:0003723">
    <property type="term" value="F:RNA binding"/>
    <property type="evidence" value="ECO:0007669"/>
    <property type="project" value="InterPro"/>
</dbReference>
<proteinExistence type="predicted"/>
<dbReference type="EC" id="5.4.99.26" evidence="5"/>
<evidence type="ECO:0000256" key="1">
    <source>
        <dbReference type="ARBA" id="ARBA00022694"/>
    </source>
</evidence>
<sequence length="263" mass="29817">MATMITGEHQEREPLRILYQDEHLVAMHKPSGMLVHPTKVDRHEQRIALPLLRDQIGQYLYPVHRLDKPTSGVLVFALDPDTARELANTFQAHRVRKDYLAVVRGWPPLGGIIDQPLAPRDPDSRKRKRRKAPQSAMTLYHRLSCTSIPISVDGRYTHTRYSLVRLRPVTGRRHQLRRHLKSRNHPLIGDVNYGKGIHNRFFREQYGLNRLMLCAVSLSFEHPVTGEPLQIQTAPDGDFTGVAEAVGLSLGEWTGAGASPSKQ</sequence>
<dbReference type="GO" id="GO:0160149">
    <property type="term" value="F:tRNA pseudouridine(65) synthase activity"/>
    <property type="evidence" value="ECO:0007669"/>
    <property type="project" value="UniProtKB-EC"/>
</dbReference>
<dbReference type="RefSeq" id="WP_151439346.1">
    <property type="nucleotide sequence ID" value="NZ_WMEX01000004.1"/>
</dbReference>
<evidence type="ECO:0000313" key="13">
    <source>
        <dbReference type="Proteomes" id="UP000460751"/>
    </source>
</evidence>
<dbReference type="InterPro" id="IPR006145">
    <property type="entry name" value="PsdUridine_synth_RsuA/RluA"/>
</dbReference>
<evidence type="ECO:0000256" key="10">
    <source>
        <dbReference type="SAM" id="MobiDB-lite"/>
    </source>
</evidence>
<keyword evidence="2" id="KW-0413">Isomerase</keyword>
<accession>A0A9X4YD65</accession>
<feature type="region of interest" description="Disordered" evidence="10">
    <location>
        <begin position="114"/>
        <end position="135"/>
    </location>
</feature>
<dbReference type="EMBL" id="WMEX01000004">
    <property type="protein sequence ID" value="MYL26985.1"/>
    <property type="molecule type" value="Genomic_DNA"/>
</dbReference>
<evidence type="ECO:0000313" key="12">
    <source>
        <dbReference type="EMBL" id="MYL26985.1"/>
    </source>
</evidence>
<keyword evidence="13" id="KW-1185">Reference proteome</keyword>
<dbReference type="Pfam" id="PF00849">
    <property type="entry name" value="PseudoU_synth_2"/>
    <property type="match status" value="1"/>
</dbReference>
<dbReference type="SUPFAM" id="SSF55120">
    <property type="entry name" value="Pseudouridine synthase"/>
    <property type="match status" value="1"/>
</dbReference>
<protein>
    <recommendedName>
        <fullName evidence="6">tRNA pseudouridine synthase C</fullName>
        <ecNumber evidence="5">5.4.99.26</ecNumber>
    </recommendedName>
    <alternativeName>
        <fullName evidence="8">tRNA pseudouridine(65) synthase</fullName>
    </alternativeName>
    <alternativeName>
        <fullName evidence="9">tRNA pseudouridylate synthase C</fullName>
    </alternativeName>
    <alternativeName>
        <fullName evidence="7">tRNA-uridine isomerase C</fullName>
    </alternativeName>
</protein>
<keyword evidence="1" id="KW-0819">tRNA processing</keyword>
<evidence type="ECO:0000256" key="8">
    <source>
        <dbReference type="ARBA" id="ARBA00041975"/>
    </source>
</evidence>
<comment type="caution">
    <text evidence="12">The sequence shown here is derived from an EMBL/GenBank/DDBJ whole genome shotgun (WGS) entry which is preliminary data.</text>
</comment>
<feature type="domain" description="Pseudouridine synthase RsuA/RluA-like" evidence="11">
    <location>
        <begin position="23"/>
        <end position="181"/>
    </location>
</feature>
<comment type="function">
    <text evidence="4">Responsible for synthesis of pseudouridine from uracil-65 in transfer RNAs.</text>
</comment>